<dbReference type="Proteomes" id="UP000799539">
    <property type="component" value="Unassembled WGS sequence"/>
</dbReference>
<evidence type="ECO:0000313" key="2">
    <source>
        <dbReference type="Proteomes" id="UP000799539"/>
    </source>
</evidence>
<dbReference type="AlphaFoldDB" id="A0A6A6FAJ3"/>
<keyword evidence="2" id="KW-1185">Reference proteome</keyword>
<reference evidence="1" key="1">
    <citation type="journal article" date="2020" name="Stud. Mycol.">
        <title>101 Dothideomycetes genomes: a test case for predicting lifestyles and emergence of pathogens.</title>
        <authorList>
            <person name="Haridas S."/>
            <person name="Albert R."/>
            <person name="Binder M."/>
            <person name="Bloem J."/>
            <person name="Labutti K."/>
            <person name="Salamov A."/>
            <person name="Andreopoulos B."/>
            <person name="Baker S."/>
            <person name="Barry K."/>
            <person name="Bills G."/>
            <person name="Bluhm B."/>
            <person name="Cannon C."/>
            <person name="Castanera R."/>
            <person name="Culley D."/>
            <person name="Daum C."/>
            <person name="Ezra D."/>
            <person name="Gonzalez J."/>
            <person name="Henrissat B."/>
            <person name="Kuo A."/>
            <person name="Liang C."/>
            <person name="Lipzen A."/>
            <person name="Lutzoni F."/>
            <person name="Magnuson J."/>
            <person name="Mondo S."/>
            <person name="Nolan M."/>
            <person name="Ohm R."/>
            <person name="Pangilinan J."/>
            <person name="Park H.-J."/>
            <person name="Ramirez L."/>
            <person name="Alfaro M."/>
            <person name="Sun H."/>
            <person name="Tritt A."/>
            <person name="Yoshinaga Y."/>
            <person name="Zwiers L.-H."/>
            <person name="Turgeon B."/>
            <person name="Goodwin S."/>
            <person name="Spatafora J."/>
            <person name="Crous P."/>
            <person name="Grigoriev I."/>
        </authorList>
    </citation>
    <scope>NUCLEOTIDE SEQUENCE</scope>
    <source>
        <strain evidence="1">SCOH1-5</strain>
    </source>
</reference>
<proteinExistence type="predicted"/>
<organism evidence="1 2">
    <name type="scientific">Cercospora zeae-maydis SCOH1-5</name>
    <dbReference type="NCBI Taxonomy" id="717836"/>
    <lineage>
        <taxon>Eukaryota</taxon>
        <taxon>Fungi</taxon>
        <taxon>Dikarya</taxon>
        <taxon>Ascomycota</taxon>
        <taxon>Pezizomycotina</taxon>
        <taxon>Dothideomycetes</taxon>
        <taxon>Dothideomycetidae</taxon>
        <taxon>Mycosphaerellales</taxon>
        <taxon>Mycosphaerellaceae</taxon>
        <taxon>Cercospora</taxon>
    </lineage>
</organism>
<gene>
    <name evidence="1" type="ORF">CERZMDRAFT_86154</name>
</gene>
<accession>A0A6A6FAJ3</accession>
<protein>
    <submittedName>
        <fullName evidence="1">Uncharacterized protein</fullName>
    </submittedName>
</protein>
<evidence type="ECO:0000313" key="1">
    <source>
        <dbReference type="EMBL" id="KAF2210434.1"/>
    </source>
</evidence>
<sequence>MDGDARWPTLDGSCWLAGWLAVGRFETLIRFWGAERVYDIRHTRGSCDGPTALLQTCPEARRGKRLLCHRPRRPLVARPPQRPVHFTCTTAPTDDEACALSKPSRTLRLPRSPCSNFAAGSLPFPPGANLLVAACPNPMRHYFIFPLQRLGRRCLLRTCRAVVPGSSCCQLPAPLPSCSCANCSPPLHTTQPPTKHIFTDHDFPSSSTSYRGCSTGLQHACCCSVRCPPIMT</sequence>
<dbReference type="EMBL" id="ML992681">
    <property type="protein sequence ID" value="KAF2210434.1"/>
    <property type="molecule type" value="Genomic_DNA"/>
</dbReference>
<name>A0A6A6FAJ3_9PEZI</name>